<evidence type="ECO:0000256" key="4">
    <source>
        <dbReference type="PROSITE-ProRule" id="PRU00134"/>
    </source>
</evidence>
<dbReference type="InParanoid" id="C3ZXY4"/>
<dbReference type="InterPro" id="IPR002893">
    <property type="entry name" value="Znf_MYND"/>
</dbReference>
<accession>C3ZXY4</accession>
<sequence>MAENVNEFLLYAAENDSLEGVGAALEAGACGHSETAAPQGGVFSEENHGGNGSPSSSCVQWLGIDDKKRGSAGEGYELVPEARKSAKASIKLVQLAKMSKLLRCCNPKCGKPGYRSALKLCGRCKLTRYCSRDCQIQHWSVGHKKCCGQDNTSCVRQTSVVSDSHGCSSGSACTGHTASGFQLTCRRRLGVAGITIIVDPQKQIQDDWLRRYEERQRRLRLREEHAMAKLEKEEAVITDESWQKKSVL</sequence>
<keyword evidence="2 4" id="KW-0863">Zinc-finger</keyword>
<keyword evidence="1" id="KW-0479">Metal-binding</keyword>
<protein>
    <recommendedName>
        <fullName evidence="5">MYND-type domain-containing protein</fullName>
    </recommendedName>
</protein>
<dbReference type="Gene3D" id="6.10.140.2220">
    <property type="match status" value="1"/>
</dbReference>
<evidence type="ECO:0000256" key="3">
    <source>
        <dbReference type="ARBA" id="ARBA00022833"/>
    </source>
</evidence>
<evidence type="ECO:0000259" key="5">
    <source>
        <dbReference type="PROSITE" id="PS50865"/>
    </source>
</evidence>
<proteinExistence type="predicted"/>
<organism>
    <name type="scientific">Branchiostoma floridae</name>
    <name type="common">Florida lancelet</name>
    <name type="synonym">Amphioxus</name>
    <dbReference type="NCBI Taxonomy" id="7739"/>
    <lineage>
        <taxon>Eukaryota</taxon>
        <taxon>Metazoa</taxon>
        <taxon>Chordata</taxon>
        <taxon>Cephalochordata</taxon>
        <taxon>Leptocardii</taxon>
        <taxon>Amphioxiformes</taxon>
        <taxon>Branchiostomatidae</taxon>
        <taxon>Branchiostoma</taxon>
    </lineage>
</organism>
<evidence type="ECO:0000313" key="6">
    <source>
        <dbReference type="EMBL" id="EEN42603.1"/>
    </source>
</evidence>
<feature type="domain" description="MYND-type" evidence="5">
    <location>
        <begin position="106"/>
        <end position="147"/>
    </location>
</feature>
<dbReference type="EMBL" id="GG666718">
    <property type="protein sequence ID" value="EEN42603.1"/>
    <property type="molecule type" value="Genomic_DNA"/>
</dbReference>
<gene>
    <name evidence="6" type="ORF">BRAFLDRAFT_106186</name>
</gene>
<dbReference type="SUPFAM" id="SSF144232">
    <property type="entry name" value="HIT/MYND zinc finger-like"/>
    <property type="match status" value="1"/>
</dbReference>
<evidence type="ECO:0000256" key="1">
    <source>
        <dbReference type="ARBA" id="ARBA00022723"/>
    </source>
</evidence>
<evidence type="ECO:0000256" key="2">
    <source>
        <dbReference type="ARBA" id="ARBA00022771"/>
    </source>
</evidence>
<dbReference type="Pfam" id="PF01753">
    <property type="entry name" value="zf-MYND"/>
    <property type="match status" value="1"/>
</dbReference>
<dbReference type="GO" id="GO:0008270">
    <property type="term" value="F:zinc ion binding"/>
    <property type="evidence" value="ECO:0007669"/>
    <property type="project" value="UniProtKB-KW"/>
</dbReference>
<reference evidence="6" key="1">
    <citation type="journal article" date="2008" name="Nature">
        <title>The amphioxus genome and the evolution of the chordate karyotype.</title>
        <authorList>
            <consortium name="US DOE Joint Genome Institute (JGI-PGF)"/>
            <person name="Putnam N.H."/>
            <person name="Butts T."/>
            <person name="Ferrier D.E.K."/>
            <person name="Furlong R.F."/>
            <person name="Hellsten U."/>
            <person name="Kawashima T."/>
            <person name="Robinson-Rechavi M."/>
            <person name="Shoguchi E."/>
            <person name="Terry A."/>
            <person name="Yu J.-K."/>
            <person name="Benito-Gutierrez E.L."/>
            <person name="Dubchak I."/>
            <person name="Garcia-Fernandez J."/>
            <person name="Gibson-Brown J.J."/>
            <person name="Grigoriev I.V."/>
            <person name="Horton A.C."/>
            <person name="de Jong P.J."/>
            <person name="Jurka J."/>
            <person name="Kapitonov V.V."/>
            <person name="Kohara Y."/>
            <person name="Kuroki Y."/>
            <person name="Lindquist E."/>
            <person name="Lucas S."/>
            <person name="Osoegawa K."/>
            <person name="Pennacchio L.A."/>
            <person name="Salamov A.A."/>
            <person name="Satou Y."/>
            <person name="Sauka-Spengler T."/>
            <person name="Schmutz J."/>
            <person name="Shin-I T."/>
            <person name="Toyoda A."/>
            <person name="Bronner-Fraser M."/>
            <person name="Fujiyama A."/>
            <person name="Holland L.Z."/>
            <person name="Holland P.W.H."/>
            <person name="Satoh N."/>
            <person name="Rokhsar D.S."/>
        </authorList>
    </citation>
    <scope>NUCLEOTIDE SEQUENCE [LARGE SCALE GENOMIC DNA]</scope>
    <source>
        <strain evidence="6">S238N-H82</strain>
        <tissue evidence="6">Testes</tissue>
    </source>
</reference>
<dbReference type="PROSITE" id="PS50865">
    <property type="entry name" value="ZF_MYND_2"/>
    <property type="match status" value="1"/>
</dbReference>
<name>C3ZXY4_BRAFL</name>
<dbReference type="AlphaFoldDB" id="C3ZXY4"/>
<dbReference type="PANTHER" id="PTHR24144:SF5">
    <property type="entry name" value="BTB DOMAIN-CONTAINING PROTEIN"/>
    <property type="match status" value="1"/>
</dbReference>
<keyword evidence="3" id="KW-0862">Zinc</keyword>
<dbReference type="PANTHER" id="PTHR24144">
    <property type="entry name" value="ANKYRIN REPEAT DOMAIN-CONTAINING PROTEIN 49"/>
    <property type="match status" value="1"/>
</dbReference>